<dbReference type="InterPro" id="IPR000688">
    <property type="entry name" value="HypA/HybF"/>
</dbReference>
<reference evidence="6 7" key="1">
    <citation type="submission" date="2018-04" db="EMBL/GenBank/DDBJ databases">
        <title>Genomic Encyclopedia of Type Strains, Phase IV (KMG-IV): sequencing the most valuable type-strain genomes for metagenomic binning, comparative biology and taxonomic classification.</title>
        <authorList>
            <person name="Goeker M."/>
        </authorList>
    </citation>
    <scope>NUCLEOTIDE SEQUENCE [LARGE SCALE GENOMIC DNA]</scope>
    <source>
        <strain evidence="6 7">DSM 104150</strain>
    </source>
</reference>
<dbReference type="GO" id="GO:0008270">
    <property type="term" value="F:zinc ion binding"/>
    <property type="evidence" value="ECO:0007669"/>
    <property type="project" value="UniProtKB-UniRule"/>
</dbReference>
<dbReference type="PIRSF" id="PIRSF004761">
    <property type="entry name" value="Hydrgn_mat_HypA"/>
    <property type="match status" value="1"/>
</dbReference>
<sequence length="113" mass="11862">MHELGITRSVVSIVSEQAKGAKVLRVTLEIGKLAAILPDAVRFCFDVCAQGTSLEGAALEIIETPGRARCRGCGAETALEQPYGRCAACGSAELELLAGEELKIKEMEVAPCA</sequence>
<keyword evidence="2 5" id="KW-0533">Nickel</keyword>
<evidence type="ECO:0000256" key="5">
    <source>
        <dbReference type="HAMAP-Rule" id="MF_00213"/>
    </source>
</evidence>
<organism evidence="6 7">
    <name type="scientific">Sinimarinibacterium flocculans</name>
    <dbReference type="NCBI Taxonomy" id="985250"/>
    <lineage>
        <taxon>Bacteria</taxon>
        <taxon>Pseudomonadati</taxon>
        <taxon>Pseudomonadota</taxon>
        <taxon>Gammaproteobacteria</taxon>
        <taxon>Nevskiales</taxon>
        <taxon>Nevskiaceae</taxon>
        <taxon>Sinimarinibacterium</taxon>
    </lineage>
</organism>
<dbReference type="HAMAP" id="MF_00213">
    <property type="entry name" value="HypA_HybF"/>
    <property type="match status" value="1"/>
</dbReference>
<feature type="binding site" evidence="5">
    <location>
        <position position="89"/>
    </location>
    <ligand>
        <name>Zn(2+)</name>
        <dbReference type="ChEBI" id="CHEBI:29105"/>
    </ligand>
</feature>
<dbReference type="Pfam" id="PF01155">
    <property type="entry name" value="HypA"/>
    <property type="match status" value="1"/>
</dbReference>
<feature type="binding site" evidence="5">
    <location>
        <position position="86"/>
    </location>
    <ligand>
        <name>Zn(2+)</name>
        <dbReference type="ChEBI" id="CHEBI:29105"/>
    </ligand>
</feature>
<feature type="binding site" evidence="5">
    <location>
        <position position="2"/>
    </location>
    <ligand>
        <name>Ni(2+)</name>
        <dbReference type="ChEBI" id="CHEBI:49786"/>
    </ligand>
</feature>
<dbReference type="RefSeq" id="WP_110266083.1">
    <property type="nucleotide sequence ID" value="NZ_CAWNXA010000009.1"/>
</dbReference>
<dbReference type="InterPro" id="IPR020538">
    <property type="entry name" value="Hydgase_Ni_incorp_HypA/HybF_CS"/>
</dbReference>
<dbReference type="AlphaFoldDB" id="A0A318E646"/>
<dbReference type="EMBL" id="QICN01000009">
    <property type="protein sequence ID" value="PXV65695.1"/>
    <property type="molecule type" value="Genomic_DNA"/>
</dbReference>
<comment type="function">
    <text evidence="5">Involved in the maturation of [NiFe] hydrogenases. Required for nickel insertion into the metal center of the hydrogenase.</text>
</comment>
<comment type="caution">
    <text evidence="6">The sequence shown here is derived from an EMBL/GenBank/DDBJ whole genome shotgun (WGS) entry which is preliminary data.</text>
</comment>
<evidence type="ECO:0000256" key="2">
    <source>
        <dbReference type="ARBA" id="ARBA00022596"/>
    </source>
</evidence>
<protein>
    <recommendedName>
        <fullName evidence="5">Hydrogenase maturation factor HypA</fullName>
    </recommendedName>
</protein>
<evidence type="ECO:0000313" key="7">
    <source>
        <dbReference type="Proteomes" id="UP000248330"/>
    </source>
</evidence>
<feature type="binding site" evidence="5">
    <location>
        <position position="73"/>
    </location>
    <ligand>
        <name>Zn(2+)</name>
        <dbReference type="ChEBI" id="CHEBI:29105"/>
    </ligand>
</feature>
<dbReference type="PANTHER" id="PTHR34535">
    <property type="entry name" value="HYDROGENASE MATURATION FACTOR HYPA"/>
    <property type="match status" value="1"/>
</dbReference>
<feature type="binding site" evidence="5">
    <location>
        <position position="70"/>
    </location>
    <ligand>
        <name>Zn(2+)</name>
        <dbReference type="ChEBI" id="CHEBI:29105"/>
    </ligand>
</feature>
<keyword evidence="3 5" id="KW-0479">Metal-binding</keyword>
<name>A0A318E646_9GAMM</name>
<proteinExistence type="inferred from homology"/>
<dbReference type="Gene3D" id="3.30.2320.80">
    <property type="match status" value="1"/>
</dbReference>
<dbReference type="OrthoDB" id="288014at2"/>
<keyword evidence="4 5" id="KW-0862">Zinc</keyword>
<accession>A0A318E646</accession>
<dbReference type="NCBIfam" id="TIGR00100">
    <property type="entry name" value="hypA"/>
    <property type="match status" value="1"/>
</dbReference>
<dbReference type="PROSITE" id="PS01249">
    <property type="entry name" value="HYPA"/>
    <property type="match status" value="1"/>
</dbReference>
<evidence type="ECO:0000256" key="4">
    <source>
        <dbReference type="ARBA" id="ARBA00022833"/>
    </source>
</evidence>
<dbReference type="Proteomes" id="UP000248330">
    <property type="component" value="Unassembled WGS sequence"/>
</dbReference>
<evidence type="ECO:0000256" key="3">
    <source>
        <dbReference type="ARBA" id="ARBA00022723"/>
    </source>
</evidence>
<dbReference type="PANTHER" id="PTHR34535:SF3">
    <property type="entry name" value="HYDROGENASE MATURATION FACTOR HYPA"/>
    <property type="match status" value="1"/>
</dbReference>
<dbReference type="GO" id="GO:0016151">
    <property type="term" value="F:nickel cation binding"/>
    <property type="evidence" value="ECO:0007669"/>
    <property type="project" value="UniProtKB-UniRule"/>
</dbReference>
<evidence type="ECO:0000313" key="6">
    <source>
        <dbReference type="EMBL" id="PXV65695.1"/>
    </source>
</evidence>
<keyword evidence="7" id="KW-1185">Reference proteome</keyword>
<comment type="similarity">
    <text evidence="1 5">Belongs to the HypA/HybF family.</text>
</comment>
<evidence type="ECO:0000256" key="1">
    <source>
        <dbReference type="ARBA" id="ARBA00010748"/>
    </source>
</evidence>
<dbReference type="GO" id="GO:0051604">
    <property type="term" value="P:protein maturation"/>
    <property type="evidence" value="ECO:0007669"/>
    <property type="project" value="InterPro"/>
</dbReference>
<gene>
    <name evidence="5" type="primary">hypA</name>
    <name evidence="6" type="ORF">C8D93_10974</name>
</gene>